<protein>
    <submittedName>
        <fullName evidence="2">Uncharacterized protein</fullName>
    </submittedName>
</protein>
<proteinExistence type="predicted"/>
<evidence type="ECO:0000313" key="4">
    <source>
        <dbReference type="Proteomes" id="UP000636800"/>
    </source>
</evidence>
<reference evidence="4 5" key="1">
    <citation type="journal article" date="2020" name="Nat. Food">
        <title>A phased Vanilla planifolia genome enables genetic improvement of flavour and production.</title>
        <authorList>
            <person name="Hasing T."/>
            <person name="Tang H."/>
            <person name="Brym M."/>
            <person name="Khazi F."/>
            <person name="Huang T."/>
            <person name="Chambers A.H."/>
        </authorList>
    </citation>
    <scope>NUCLEOTIDE SEQUENCE [LARGE SCALE GENOMIC DNA]</scope>
    <source>
        <tissue evidence="2">Leaf</tissue>
    </source>
</reference>
<feature type="region of interest" description="Disordered" evidence="1">
    <location>
        <begin position="1"/>
        <end position="25"/>
    </location>
</feature>
<gene>
    <name evidence="3" type="ORF">HPP92_001472</name>
    <name evidence="2" type="ORF">HPP92_001639</name>
</gene>
<evidence type="ECO:0000313" key="5">
    <source>
        <dbReference type="Proteomes" id="UP000639772"/>
    </source>
</evidence>
<organism evidence="2 4">
    <name type="scientific">Vanilla planifolia</name>
    <name type="common">Vanilla</name>
    <dbReference type="NCBI Taxonomy" id="51239"/>
    <lineage>
        <taxon>Eukaryota</taxon>
        <taxon>Viridiplantae</taxon>
        <taxon>Streptophyta</taxon>
        <taxon>Embryophyta</taxon>
        <taxon>Tracheophyta</taxon>
        <taxon>Spermatophyta</taxon>
        <taxon>Magnoliopsida</taxon>
        <taxon>Liliopsida</taxon>
        <taxon>Asparagales</taxon>
        <taxon>Orchidaceae</taxon>
        <taxon>Vanilloideae</taxon>
        <taxon>Vanilleae</taxon>
        <taxon>Vanilla</taxon>
    </lineage>
</organism>
<dbReference type="EMBL" id="JADCNL010000001">
    <property type="protein sequence ID" value="KAG0496948.1"/>
    <property type="molecule type" value="Genomic_DNA"/>
</dbReference>
<dbReference type="Proteomes" id="UP000639772">
    <property type="component" value="Chromosome 1"/>
</dbReference>
<comment type="caution">
    <text evidence="2">The sequence shown here is derived from an EMBL/GenBank/DDBJ whole genome shotgun (WGS) entry which is preliminary data.</text>
</comment>
<dbReference type="Proteomes" id="UP000636800">
    <property type="component" value="Chromosome 1"/>
</dbReference>
<sequence>MKWMSYCEEEKEARKPQKKSSALQESATLHTLKLRLTEMDKSSSTDSNISLQRQPKLVKIFYWLQMHRNETKIVKRCVLCSTTKLKNSKTKFIVTTSNTLDTIGATSIHFWE</sequence>
<name>A0A835RUC6_VANPL</name>
<keyword evidence="4" id="KW-1185">Reference proteome</keyword>
<accession>A0A835RUC6</accession>
<dbReference type="EMBL" id="JADCNM010000001">
    <property type="protein sequence ID" value="KAG0501400.1"/>
    <property type="molecule type" value="Genomic_DNA"/>
</dbReference>
<dbReference type="AlphaFoldDB" id="A0A835RUC6"/>
<evidence type="ECO:0000313" key="2">
    <source>
        <dbReference type="EMBL" id="KAG0496948.1"/>
    </source>
</evidence>
<evidence type="ECO:0000256" key="1">
    <source>
        <dbReference type="SAM" id="MobiDB-lite"/>
    </source>
</evidence>
<evidence type="ECO:0000313" key="3">
    <source>
        <dbReference type="EMBL" id="KAG0501400.1"/>
    </source>
</evidence>